<proteinExistence type="predicted"/>
<feature type="compositionally biased region" description="Polar residues" evidence="1">
    <location>
        <begin position="1"/>
        <end position="32"/>
    </location>
</feature>
<feature type="region of interest" description="Disordered" evidence="1">
    <location>
        <begin position="1"/>
        <end position="41"/>
    </location>
</feature>
<organism evidence="2">
    <name type="scientific">Rhizophora mucronata</name>
    <name type="common">Asiatic mangrove</name>
    <dbReference type="NCBI Taxonomy" id="61149"/>
    <lineage>
        <taxon>Eukaryota</taxon>
        <taxon>Viridiplantae</taxon>
        <taxon>Streptophyta</taxon>
        <taxon>Embryophyta</taxon>
        <taxon>Tracheophyta</taxon>
        <taxon>Spermatophyta</taxon>
        <taxon>Magnoliopsida</taxon>
        <taxon>eudicotyledons</taxon>
        <taxon>Gunneridae</taxon>
        <taxon>Pentapetalae</taxon>
        <taxon>rosids</taxon>
        <taxon>fabids</taxon>
        <taxon>Malpighiales</taxon>
        <taxon>Rhizophoraceae</taxon>
        <taxon>Rhizophora</taxon>
    </lineage>
</organism>
<evidence type="ECO:0000256" key="1">
    <source>
        <dbReference type="SAM" id="MobiDB-lite"/>
    </source>
</evidence>
<accession>A0A2P2QSY4</accession>
<evidence type="ECO:0000313" key="2">
    <source>
        <dbReference type="EMBL" id="MBX70087.1"/>
    </source>
</evidence>
<dbReference type="AlphaFoldDB" id="A0A2P2QSY4"/>
<protein>
    <submittedName>
        <fullName evidence="2">Uncharacterized protein</fullName>
    </submittedName>
</protein>
<reference evidence="2" key="1">
    <citation type="submission" date="2018-02" db="EMBL/GenBank/DDBJ databases">
        <title>Rhizophora mucronata_Transcriptome.</title>
        <authorList>
            <person name="Meera S.P."/>
            <person name="Sreeshan A."/>
            <person name="Augustine A."/>
        </authorList>
    </citation>
    <scope>NUCLEOTIDE SEQUENCE</scope>
    <source>
        <tissue evidence="2">Leaf</tissue>
    </source>
</reference>
<sequence>MSCYTYQDSYTRTDMPSNKSKYKNKQNMQSANPYIKVPQSH</sequence>
<dbReference type="EMBL" id="GGEC01089603">
    <property type="protein sequence ID" value="MBX70087.1"/>
    <property type="molecule type" value="Transcribed_RNA"/>
</dbReference>
<name>A0A2P2QSY4_RHIMU</name>